<dbReference type="InterPro" id="IPR037460">
    <property type="entry name" value="SEST-like"/>
</dbReference>
<dbReference type="SUPFAM" id="SSF52266">
    <property type="entry name" value="SGNH hydrolase"/>
    <property type="match status" value="1"/>
</dbReference>
<feature type="active site" evidence="1">
    <location>
        <position position="313"/>
    </location>
</feature>
<dbReference type="GO" id="GO:0019433">
    <property type="term" value="P:triglyceride catabolic process"/>
    <property type="evidence" value="ECO:0007669"/>
    <property type="project" value="TreeGrafter"/>
</dbReference>
<dbReference type="Pfam" id="PF13472">
    <property type="entry name" value="Lipase_GDSL_2"/>
    <property type="match status" value="1"/>
</dbReference>
<sequence length="337" mass="34897">MPPGCVVRRAAATGFRRAAGRDPAQYSGGMSMRTRPSVSLLGAAVLATTAAVGGAPAHAAPAAPTYVALGDSYSSLPADATVGASQQERACGRSTHNYPKLVAASLGLAPDALRDNTCGGAQTRDAFARQHAGSAKTGYYDAAPQLDGITPATKLVTVSLGGNDSDLYSSILESCAVAPRSAAIRCTSDERTRPARLSDGAVASHLAQITASNERIIRAVRERSPHARVLLVGYPAIFAGDSTCAAIAPFRSASIPWMRSILTERLNDAVQRAAVNARAEYVDMEAPSKGHELCSARPWINGVNEVPRAASLHPFPEEGEAVATAVTAAVRASGPRL</sequence>
<accession>A0A5C5RH08</accession>
<dbReference type="InterPro" id="IPR036514">
    <property type="entry name" value="SGNH_hydro_sf"/>
</dbReference>
<evidence type="ECO:0000259" key="3">
    <source>
        <dbReference type="Pfam" id="PF13472"/>
    </source>
</evidence>
<feature type="disulfide bond" evidence="2">
    <location>
        <begin position="244"/>
        <end position="294"/>
    </location>
</feature>
<protein>
    <submittedName>
        <fullName evidence="4">SGNH/GDSL hydrolase family protein</fullName>
    </submittedName>
</protein>
<name>A0A5C5RH08_9ACTN</name>
<evidence type="ECO:0000313" key="5">
    <source>
        <dbReference type="Proteomes" id="UP000317291"/>
    </source>
</evidence>
<dbReference type="EMBL" id="VIGW01000001">
    <property type="protein sequence ID" value="TWS21481.1"/>
    <property type="molecule type" value="Genomic_DNA"/>
</dbReference>
<dbReference type="PANTHER" id="PTHR37981">
    <property type="entry name" value="LIPASE 2"/>
    <property type="match status" value="1"/>
</dbReference>
<dbReference type="Proteomes" id="UP000317291">
    <property type="component" value="Unassembled WGS sequence"/>
</dbReference>
<keyword evidence="2" id="KW-1015">Disulfide bond</keyword>
<proteinExistence type="predicted"/>
<gene>
    <name evidence="4" type="ORF">FK529_02510</name>
</gene>
<keyword evidence="5" id="KW-1185">Reference proteome</keyword>
<feature type="disulfide bond" evidence="2">
    <location>
        <begin position="175"/>
        <end position="186"/>
    </location>
</feature>
<comment type="caution">
    <text evidence="4">The sequence shown here is derived from an EMBL/GenBank/DDBJ whole genome shotgun (WGS) entry which is preliminary data.</text>
</comment>
<feature type="active site" description="Nucleophile" evidence="1">
    <location>
        <position position="72"/>
    </location>
</feature>
<feature type="domain" description="SGNH hydrolase-type esterase" evidence="3">
    <location>
        <begin position="68"/>
        <end position="314"/>
    </location>
</feature>
<evidence type="ECO:0000256" key="1">
    <source>
        <dbReference type="PIRSR" id="PIRSR637460-1"/>
    </source>
</evidence>
<dbReference type="Gene3D" id="3.40.50.1110">
    <property type="entry name" value="SGNH hydrolase"/>
    <property type="match status" value="1"/>
</dbReference>
<dbReference type="GO" id="GO:0004806">
    <property type="term" value="F:triacylglycerol lipase activity"/>
    <property type="evidence" value="ECO:0007669"/>
    <property type="project" value="TreeGrafter"/>
</dbReference>
<dbReference type="AlphaFoldDB" id="A0A5C5RH08"/>
<dbReference type="InterPro" id="IPR013830">
    <property type="entry name" value="SGNH_hydro"/>
</dbReference>
<organism evidence="4 5">
    <name type="scientific">Tsukamurella asaccharolytica</name>
    <dbReference type="NCBI Taxonomy" id="2592067"/>
    <lineage>
        <taxon>Bacteria</taxon>
        <taxon>Bacillati</taxon>
        <taxon>Actinomycetota</taxon>
        <taxon>Actinomycetes</taxon>
        <taxon>Mycobacteriales</taxon>
        <taxon>Tsukamurellaceae</taxon>
        <taxon>Tsukamurella</taxon>
    </lineage>
</organism>
<evidence type="ECO:0000313" key="4">
    <source>
        <dbReference type="EMBL" id="TWS21481.1"/>
    </source>
</evidence>
<evidence type="ECO:0000256" key="2">
    <source>
        <dbReference type="PIRSR" id="PIRSR637460-2"/>
    </source>
</evidence>
<dbReference type="CDD" id="cd01823">
    <property type="entry name" value="SEST_like"/>
    <property type="match status" value="1"/>
</dbReference>
<reference evidence="4 5" key="1">
    <citation type="submission" date="2019-06" db="EMBL/GenBank/DDBJ databases">
        <title>Tsukamurella conjunctivitidis sp. nov., Tsukamurella assacharolytica sp. nov. and Tsukamurella sputae sp. nov. isolated from patients with conjunctivitis, bacteraemia (lymphoma) and respiratory infection (sputum) in Hong Kong.</title>
        <authorList>
            <person name="Teng J.L.L."/>
            <person name="Lee H.H."/>
            <person name="Fong J.Y.H."/>
            <person name="Fok K.M.N."/>
            <person name="Lau S.K.P."/>
            <person name="Woo P.C.Y."/>
        </authorList>
    </citation>
    <scope>NUCLEOTIDE SEQUENCE [LARGE SCALE GENOMIC DNA]</scope>
    <source>
        <strain evidence="4 5">HKU71</strain>
    </source>
</reference>
<feature type="disulfide bond" evidence="2">
    <location>
        <begin position="91"/>
        <end position="118"/>
    </location>
</feature>
<keyword evidence="4" id="KW-0378">Hydrolase</keyword>
<dbReference type="PANTHER" id="PTHR37981:SF1">
    <property type="entry name" value="SGNH HYDROLASE-TYPE ESTERASE DOMAIN-CONTAINING PROTEIN"/>
    <property type="match status" value="1"/>
</dbReference>